<organism evidence="1">
    <name type="scientific">marine sediment metagenome</name>
    <dbReference type="NCBI Taxonomy" id="412755"/>
    <lineage>
        <taxon>unclassified sequences</taxon>
        <taxon>metagenomes</taxon>
        <taxon>ecological metagenomes</taxon>
    </lineage>
</organism>
<dbReference type="EMBL" id="BART01026527">
    <property type="protein sequence ID" value="GAG97975.1"/>
    <property type="molecule type" value="Genomic_DNA"/>
</dbReference>
<evidence type="ECO:0008006" key="2">
    <source>
        <dbReference type="Google" id="ProtNLM"/>
    </source>
</evidence>
<sequence>MQLIADTITEDTLIARNLIPGEIHCWQVTAFDKYGASTTGDLWYFYVANTETEPNNDFSTSNCSGNGTGFYGTVG</sequence>
<proteinExistence type="predicted"/>
<name>X1BSD8_9ZZZZ</name>
<comment type="caution">
    <text evidence="1">The sequence shown here is derived from an EMBL/GenBank/DDBJ whole genome shotgun (WGS) entry which is preliminary data.</text>
</comment>
<evidence type="ECO:0000313" key="1">
    <source>
        <dbReference type="EMBL" id="GAG97975.1"/>
    </source>
</evidence>
<accession>X1BSD8</accession>
<reference evidence="1" key="1">
    <citation type="journal article" date="2014" name="Front. Microbiol.">
        <title>High frequency of phylogenetically diverse reductive dehalogenase-homologous genes in deep subseafloor sedimentary metagenomes.</title>
        <authorList>
            <person name="Kawai M."/>
            <person name="Futagami T."/>
            <person name="Toyoda A."/>
            <person name="Takaki Y."/>
            <person name="Nishi S."/>
            <person name="Hori S."/>
            <person name="Arai W."/>
            <person name="Tsubouchi T."/>
            <person name="Morono Y."/>
            <person name="Uchiyama I."/>
            <person name="Ito T."/>
            <person name="Fujiyama A."/>
            <person name="Inagaki F."/>
            <person name="Takami H."/>
        </authorList>
    </citation>
    <scope>NUCLEOTIDE SEQUENCE</scope>
    <source>
        <strain evidence="1">Expedition CK06-06</strain>
    </source>
</reference>
<dbReference type="AlphaFoldDB" id="X1BSD8"/>
<gene>
    <name evidence="1" type="ORF">S01H4_47292</name>
</gene>
<protein>
    <recommendedName>
        <fullName evidence="2">Fibronectin type-III domain-containing protein</fullName>
    </recommendedName>
</protein>
<feature type="non-terminal residue" evidence="1">
    <location>
        <position position="75"/>
    </location>
</feature>